<dbReference type="PROSITE" id="PS50109">
    <property type="entry name" value="HIS_KIN"/>
    <property type="match status" value="1"/>
</dbReference>
<evidence type="ECO:0000256" key="7">
    <source>
        <dbReference type="ARBA" id="ARBA00022777"/>
    </source>
</evidence>
<keyword evidence="6 11" id="KW-0812">Transmembrane</keyword>
<dbReference type="EC" id="2.7.13.3" evidence="3"/>
<feature type="domain" description="Histidine kinase" evidence="12">
    <location>
        <begin position="152"/>
        <end position="367"/>
    </location>
</feature>
<feature type="domain" description="HAMP" evidence="13">
    <location>
        <begin position="91"/>
        <end position="144"/>
    </location>
</feature>
<dbReference type="Pfam" id="PF00512">
    <property type="entry name" value="HisKA"/>
    <property type="match status" value="1"/>
</dbReference>
<dbReference type="InterPro" id="IPR003660">
    <property type="entry name" value="HAMP_dom"/>
</dbReference>
<evidence type="ECO:0000256" key="11">
    <source>
        <dbReference type="SAM" id="Phobius"/>
    </source>
</evidence>
<dbReference type="CDD" id="cd06225">
    <property type="entry name" value="HAMP"/>
    <property type="match status" value="1"/>
</dbReference>
<dbReference type="Gene3D" id="6.10.340.10">
    <property type="match status" value="1"/>
</dbReference>
<feature type="transmembrane region" description="Helical" evidence="11">
    <location>
        <begin position="21"/>
        <end position="45"/>
    </location>
</feature>
<dbReference type="InterPro" id="IPR004358">
    <property type="entry name" value="Sig_transdc_His_kin-like_C"/>
</dbReference>
<dbReference type="GO" id="GO:0000155">
    <property type="term" value="F:phosphorelay sensor kinase activity"/>
    <property type="evidence" value="ECO:0007669"/>
    <property type="project" value="InterPro"/>
</dbReference>
<evidence type="ECO:0000256" key="4">
    <source>
        <dbReference type="ARBA" id="ARBA00022553"/>
    </source>
</evidence>
<dbReference type="SMART" id="SM00387">
    <property type="entry name" value="HATPase_c"/>
    <property type="match status" value="1"/>
</dbReference>
<dbReference type="PROSITE" id="PS50885">
    <property type="entry name" value="HAMP"/>
    <property type="match status" value="1"/>
</dbReference>
<dbReference type="SUPFAM" id="SSF47384">
    <property type="entry name" value="Homodimeric domain of signal transducing histidine kinase"/>
    <property type="match status" value="1"/>
</dbReference>
<feature type="transmembrane region" description="Helical" evidence="11">
    <location>
        <begin position="72"/>
        <end position="90"/>
    </location>
</feature>
<keyword evidence="15" id="KW-1185">Reference proteome</keyword>
<evidence type="ECO:0000256" key="8">
    <source>
        <dbReference type="ARBA" id="ARBA00022989"/>
    </source>
</evidence>
<dbReference type="InterPro" id="IPR036890">
    <property type="entry name" value="HATPase_C_sf"/>
</dbReference>
<accession>A0A810LC18</accession>
<evidence type="ECO:0000256" key="9">
    <source>
        <dbReference type="ARBA" id="ARBA00023012"/>
    </source>
</evidence>
<dbReference type="SUPFAM" id="SSF55874">
    <property type="entry name" value="ATPase domain of HSP90 chaperone/DNA topoisomerase II/histidine kinase"/>
    <property type="match status" value="1"/>
</dbReference>
<evidence type="ECO:0000313" key="14">
    <source>
        <dbReference type="EMBL" id="BCJ31791.1"/>
    </source>
</evidence>
<comment type="subcellular location">
    <subcellularLocation>
        <location evidence="2">Cell membrane</location>
    </subcellularLocation>
</comment>
<dbReference type="EMBL" id="AP023354">
    <property type="protein sequence ID" value="BCJ31791.1"/>
    <property type="molecule type" value="Genomic_DNA"/>
</dbReference>
<reference evidence="14" key="1">
    <citation type="submission" date="2020-08" db="EMBL/GenBank/DDBJ databases">
        <title>Whole genome shotgun sequence of Actinocatenispora sera NBRC 101916.</title>
        <authorList>
            <person name="Komaki H."/>
            <person name="Tamura T."/>
        </authorList>
    </citation>
    <scope>NUCLEOTIDE SEQUENCE</scope>
    <source>
        <strain evidence="14">NBRC 101916</strain>
    </source>
</reference>
<keyword evidence="9" id="KW-0902">Two-component regulatory system</keyword>
<dbReference type="Pfam" id="PF00672">
    <property type="entry name" value="HAMP"/>
    <property type="match status" value="1"/>
</dbReference>
<evidence type="ECO:0000259" key="12">
    <source>
        <dbReference type="PROSITE" id="PS50109"/>
    </source>
</evidence>
<keyword evidence="8 11" id="KW-1133">Transmembrane helix</keyword>
<dbReference type="GO" id="GO:0005886">
    <property type="term" value="C:plasma membrane"/>
    <property type="evidence" value="ECO:0007669"/>
    <property type="project" value="UniProtKB-SubCell"/>
</dbReference>
<evidence type="ECO:0000313" key="15">
    <source>
        <dbReference type="Proteomes" id="UP000680750"/>
    </source>
</evidence>
<comment type="catalytic activity">
    <reaction evidence="1">
        <text>ATP + protein L-histidine = ADP + protein N-phospho-L-histidine.</text>
        <dbReference type="EC" id="2.7.13.3"/>
    </reaction>
</comment>
<protein>
    <recommendedName>
        <fullName evidence="3">histidine kinase</fullName>
        <ecNumber evidence="3">2.7.13.3</ecNumber>
    </recommendedName>
</protein>
<evidence type="ECO:0000256" key="3">
    <source>
        <dbReference type="ARBA" id="ARBA00012438"/>
    </source>
</evidence>
<proteinExistence type="predicted"/>
<dbReference type="SMART" id="SM00388">
    <property type="entry name" value="HisKA"/>
    <property type="match status" value="1"/>
</dbReference>
<dbReference type="RefSeq" id="WP_051801348.1">
    <property type="nucleotide sequence ID" value="NZ_AP023354.1"/>
</dbReference>
<keyword evidence="4" id="KW-0597">Phosphoprotein</keyword>
<dbReference type="CDD" id="cd00082">
    <property type="entry name" value="HisKA"/>
    <property type="match status" value="1"/>
</dbReference>
<dbReference type="OrthoDB" id="9786919at2"/>
<sequence length="367" mass="38436">MSATRRVGALLRARRPVLRAQLTLLYSGLFLAVLAGVLLATNLLYGHTAARAPAGTAPGVADSSSRFDVGPALVGLAAAVVALVGAWWLAGRFLRPLHAITTTAQQISATNLNQRLTVRGPDDELTRLGTTLNDLLSRLESAFTAQRHFVANASHELRTPLAGQRTLLQVALADPHADLASLRAACAEAVELGAQQERLIDALLALATSERGIERRSPVELAGLAERALAGRRAETGERGVHIDARLAAARASGDPRLVELLVANLVDNAIRHNRPDGTVEVVTGPAPSGAATITVRNTGPVVPPEDLGRLFQPFQRAGGPRLRHRDGHGLGLAIVAAIAGAHQATVTTRAQAGGGLEITVAFPTDR</sequence>
<dbReference type="PANTHER" id="PTHR45436:SF5">
    <property type="entry name" value="SENSOR HISTIDINE KINASE TRCS"/>
    <property type="match status" value="1"/>
</dbReference>
<keyword evidence="10 11" id="KW-0472">Membrane</keyword>
<dbReference type="Gene3D" id="1.10.287.130">
    <property type="match status" value="1"/>
</dbReference>
<evidence type="ECO:0000256" key="10">
    <source>
        <dbReference type="ARBA" id="ARBA00023136"/>
    </source>
</evidence>
<dbReference type="SMART" id="SM00304">
    <property type="entry name" value="HAMP"/>
    <property type="match status" value="1"/>
</dbReference>
<dbReference type="Gene3D" id="3.30.565.10">
    <property type="entry name" value="Histidine kinase-like ATPase, C-terminal domain"/>
    <property type="match status" value="1"/>
</dbReference>
<evidence type="ECO:0000259" key="13">
    <source>
        <dbReference type="PROSITE" id="PS50885"/>
    </source>
</evidence>
<name>A0A810LC18_9ACTN</name>
<dbReference type="SUPFAM" id="SSF158472">
    <property type="entry name" value="HAMP domain-like"/>
    <property type="match status" value="1"/>
</dbReference>
<evidence type="ECO:0000256" key="5">
    <source>
        <dbReference type="ARBA" id="ARBA00022679"/>
    </source>
</evidence>
<dbReference type="InterPro" id="IPR003661">
    <property type="entry name" value="HisK_dim/P_dom"/>
</dbReference>
<keyword evidence="5" id="KW-0808">Transferase</keyword>
<dbReference type="InterPro" id="IPR050428">
    <property type="entry name" value="TCS_sensor_his_kinase"/>
</dbReference>
<dbReference type="InterPro" id="IPR003594">
    <property type="entry name" value="HATPase_dom"/>
</dbReference>
<evidence type="ECO:0000256" key="6">
    <source>
        <dbReference type="ARBA" id="ARBA00022692"/>
    </source>
</evidence>
<dbReference type="Proteomes" id="UP000680750">
    <property type="component" value="Chromosome"/>
</dbReference>
<dbReference type="KEGG" id="aser:Asera_58990"/>
<gene>
    <name evidence="14" type="ORF">Asera_58990</name>
</gene>
<evidence type="ECO:0000256" key="2">
    <source>
        <dbReference type="ARBA" id="ARBA00004236"/>
    </source>
</evidence>
<dbReference type="AlphaFoldDB" id="A0A810LC18"/>
<dbReference type="PANTHER" id="PTHR45436">
    <property type="entry name" value="SENSOR HISTIDINE KINASE YKOH"/>
    <property type="match status" value="1"/>
</dbReference>
<dbReference type="InterPro" id="IPR005467">
    <property type="entry name" value="His_kinase_dom"/>
</dbReference>
<dbReference type="InterPro" id="IPR036097">
    <property type="entry name" value="HisK_dim/P_sf"/>
</dbReference>
<evidence type="ECO:0000256" key="1">
    <source>
        <dbReference type="ARBA" id="ARBA00000085"/>
    </source>
</evidence>
<dbReference type="PRINTS" id="PR00344">
    <property type="entry name" value="BCTRLSENSOR"/>
</dbReference>
<organism evidence="14 15">
    <name type="scientific">Actinocatenispora sera</name>
    <dbReference type="NCBI Taxonomy" id="390989"/>
    <lineage>
        <taxon>Bacteria</taxon>
        <taxon>Bacillati</taxon>
        <taxon>Actinomycetota</taxon>
        <taxon>Actinomycetes</taxon>
        <taxon>Micromonosporales</taxon>
        <taxon>Micromonosporaceae</taxon>
        <taxon>Actinocatenispora</taxon>
    </lineage>
</organism>
<keyword evidence="7 14" id="KW-0418">Kinase</keyword>
<dbReference type="Pfam" id="PF02518">
    <property type="entry name" value="HATPase_c"/>
    <property type="match status" value="1"/>
</dbReference>